<dbReference type="Proteomes" id="UP000828390">
    <property type="component" value="Unassembled WGS sequence"/>
</dbReference>
<organism evidence="1 2">
    <name type="scientific">Dreissena polymorpha</name>
    <name type="common">Zebra mussel</name>
    <name type="synonym">Mytilus polymorpha</name>
    <dbReference type="NCBI Taxonomy" id="45954"/>
    <lineage>
        <taxon>Eukaryota</taxon>
        <taxon>Metazoa</taxon>
        <taxon>Spiralia</taxon>
        <taxon>Lophotrochozoa</taxon>
        <taxon>Mollusca</taxon>
        <taxon>Bivalvia</taxon>
        <taxon>Autobranchia</taxon>
        <taxon>Heteroconchia</taxon>
        <taxon>Euheterodonta</taxon>
        <taxon>Imparidentia</taxon>
        <taxon>Neoheterodontei</taxon>
        <taxon>Myida</taxon>
        <taxon>Dreissenoidea</taxon>
        <taxon>Dreissenidae</taxon>
        <taxon>Dreissena</taxon>
    </lineage>
</organism>
<reference evidence="1" key="2">
    <citation type="submission" date="2020-11" db="EMBL/GenBank/DDBJ databases">
        <authorList>
            <person name="McCartney M.A."/>
            <person name="Auch B."/>
            <person name="Kono T."/>
            <person name="Mallez S."/>
            <person name="Becker A."/>
            <person name="Gohl D.M."/>
            <person name="Silverstein K.A.T."/>
            <person name="Koren S."/>
            <person name="Bechman K.B."/>
            <person name="Herman A."/>
            <person name="Abrahante J.E."/>
            <person name="Garbe J."/>
        </authorList>
    </citation>
    <scope>NUCLEOTIDE SEQUENCE</scope>
    <source>
        <strain evidence="1">Duluth1</strain>
        <tissue evidence="1">Whole animal</tissue>
    </source>
</reference>
<reference evidence="1" key="1">
    <citation type="journal article" date="2019" name="bioRxiv">
        <title>The Genome of the Zebra Mussel, Dreissena polymorpha: A Resource for Invasive Species Research.</title>
        <authorList>
            <person name="McCartney M.A."/>
            <person name="Auch B."/>
            <person name="Kono T."/>
            <person name="Mallez S."/>
            <person name="Zhang Y."/>
            <person name="Obille A."/>
            <person name="Becker A."/>
            <person name="Abrahante J.E."/>
            <person name="Garbe J."/>
            <person name="Badalamenti J.P."/>
            <person name="Herman A."/>
            <person name="Mangelson H."/>
            <person name="Liachko I."/>
            <person name="Sullivan S."/>
            <person name="Sone E.D."/>
            <person name="Koren S."/>
            <person name="Silverstein K.A.T."/>
            <person name="Beckman K.B."/>
            <person name="Gohl D.M."/>
        </authorList>
    </citation>
    <scope>NUCLEOTIDE SEQUENCE</scope>
    <source>
        <strain evidence="1">Duluth1</strain>
        <tissue evidence="1">Whole animal</tissue>
    </source>
</reference>
<proteinExistence type="predicted"/>
<gene>
    <name evidence="1" type="ORF">DPMN_042884</name>
</gene>
<protein>
    <submittedName>
        <fullName evidence="1">Uncharacterized protein</fullName>
    </submittedName>
</protein>
<evidence type="ECO:0000313" key="1">
    <source>
        <dbReference type="EMBL" id="KAH3736321.1"/>
    </source>
</evidence>
<keyword evidence="2" id="KW-1185">Reference proteome</keyword>
<comment type="caution">
    <text evidence="1">The sequence shown here is derived from an EMBL/GenBank/DDBJ whole genome shotgun (WGS) entry which is preliminary data.</text>
</comment>
<name>A0A9D4CZF1_DREPO</name>
<dbReference type="EMBL" id="JAIWYP010000011">
    <property type="protein sequence ID" value="KAH3736321.1"/>
    <property type="molecule type" value="Genomic_DNA"/>
</dbReference>
<accession>A0A9D4CZF1</accession>
<sequence length="78" mass="8556">MLEGGRRRGRQKKSWVDNVNGGIPSHGCITLSSTQQTDLTRISVSSSPIYPNETGQGIDDDVIKKKLCRRNNLSDGVL</sequence>
<evidence type="ECO:0000313" key="2">
    <source>
        <dbReference type="Proteomes" id="UP000828390"/>
    </source>
</evidence>
<dbReference type="AlphaFoldDB" id="A0A9D4CZF1"/>